<reference evidence="2" key="1">
    <citation type="journal article" date="2019" name="PLoS Negl. Trop. Dis.">
        <title>Revisiting the worldwide diversity of Leptospira species in the environment.</title>
        <authorList>
            <person name="Vincent A.T."/>
            <person name="Schiettekatte O."/>
            <person name="Bourhy P."/>
            <person name="Veyrier F.J."/>
            <person name="Picardeau M."/>
        </authorList>
    </citation>
    <scope>NUCLEOTIDE SEQUENCE [LARGE SCALE GENOMIC DNA]</scope>
    <source>
        <strain evidence="2">201702407</strain>
    </source>
</reference>
<sequence length="260" mass="29237">MGHERLGILPKTRSWINIASNLGAAIGEDPEFASKLAGQTLLQVRQRYEKLKNDSGVQAAFSFLIAICSQNLPSNAEGKFTNVDLNLESNPSPLSIAFGLTEWVEKHKDRQEYAELAARAAADTIAKWYRENSEQNLLFESSLTATDVWGNFSGSDFCVISRNFFANLTERYLKYFLERSASELSPDLNSRKKFEQALSSFMNEVSNHAFETSKITQSFAAGWYNKNVKNNRPADKEVAGFLKVAFGKLREEIIIEEAKK</sequence>
<keyword evidence="2" id="KW-1185">Reference proteome</keyword>
<evidence type="ECO:0000313" key="1">
    <source>
        <dbReference type="EMBL" id="TGM10130.1"/>
    </source>
</evidence>
<dbReference type="RefSeq" id="WP_135686331.1">
    <property type="nucleotide sequence ID" value="NZ_RQEQ01000068.1"/>
</dbReference>
<accession>A0ABY2MWA1</accession>
<proteinExistence type="predicted"/>
<comment type="caution">
    <text evidence="1">The sequence shown here is derived from an EMBL/GenBank/DDBJ whole genome shotgun (WGS) entry which is preliminary data.</text>
</comment>
<evidence type="ECO:0000313" key="2">
    <source>
        <dbReference type="Proteomes" id="UP000297422"/>
    </source>
</evidence>
<name>A0ABY2MWA1_9LEPT</name>
<gene>
    <name evidence="1" type="ORF">EHQ90_19550</name>
</gene>
<organism evidence="1 2">
    <name type="scientific">Leptospira stimsonii</name>
    <dbReference type="NCBI Taxonomy" id="2202203"/>
    <lineage>
        <taxon>Bacteria</taxon>
        <taxon>Pseudomonadati</taxon>
        <taxon>Spirochaetota</taxon>
        <taxon>Spirochaetia</taxon>
        <taxon>Leptospirales</taxon>
        <taxon>Leptospiraceae</taxon>
        <taxon>Leptospira</taxon>
    </lineage>
</organism>
<protein>
    <submittedName>
        <fullName evidence="1">Uncharacterized protein</fullName>
    </submittedName>
</protein>
<dbReference type="EMBL" id="RQGT01000121">
    <property type="protein sequence ID" value="TGM10130.1"/>
    <property type="molecule type" value="Genomic_DNA"/>
</dbReference>
<dbReference type="Proteomes" id="UP000297422">
    <property type="component" value="Unassembled WGS sequence"/>
</dbReference>